<comment type="caution">
    <text evidence="3">The sequence shown here is derived from an EMBL/GenBank/DDBJ whole genome shotgun (WGS) entry which is preliminary data.</text>
</comment>
<evidence type="ECO:0000313" key="3">
    <source>
        <dbReference type="EMBL" id="GFR67038.1"/>
    </source>
</evidence>
<name>A0AAV4F2V7_9GAST</name>
<keyword evidence="2" id="KW-1133">Transmembrane helix</keyword>
<keyword evidence="2" id="KW-0472">Membrane</keyword>
<feature type="transmembrane region" description="Helical" evidence="2">
    <location>
        <begin position="94"/>
        <end position="118"/>
    </location>
</feature>
<dbReference type="AlphaFoldDB" id="A0AAV4F2V7"/>
<dbReference type="EMBL" id="BMAT01000477">
    <property type="protein sequence ID" value="GFR67038.1"/>
    <property type="molecule type" value="Genomic_DNA"/>
</dbReference>
<keyword evidence="3" id="KW-0675">Receptor</keyword>
<keyword evidence="4" id="KW-1185">Reference proteome</keyword>
<feature type="compositionally biased region" description="Basic and acidic residues" evidence="1">
    <location>
        <begin position="127"/>
        <end position="138"/>
    </location>
</feature>
<dbReference type="Gene3D" id="3.40.190.10">
    <property type="entry name" value="Periplasmic binding protein-like II"/>
    <property type="match status" value="2"/>
</dbReference>
<reference evidence="3 4" key="1">
    <citation type="journal article" date="2021" name="Elife">
        <title>Chloroplast acquisition without the gene transfer in kleptoplastic sea slugs, Plakobranchus ocellatus.</title>
        <authorList>
            <person name="Maeda T."/>
            <person name="Takahashi S."/>
            <person name="Yoshida T."/>
            <person name="Shimamura S."/>
            <person name="Takaki Y."/>
            <person name="Nagai Y."/>
            <person name="Toyoda A."/>
            <person name="Suzuki Y."/>
            <person name="Arimoto A."/>
            <person name="Ishii H."/>
            <person name="Satoh N."/>
            <person name="Nishiyama T."/>
            <person name="Hasebe M."/>
            <person name="Maruyama T."/>
            <person name="Minagawa J."/>
            <person name="Obokata J."/>
            <person name="Shigenobu S."/>
        </authorList>
    </citation>
    <scope>NUCLEOTIDE SEQUENCE [LARGE SCALE GENOMIC DNA]</scope>
</reference>
<feature type="region of interest" description="Disordered" evidence="1">
    <location>
        <begin position="127"/>
        <end position="261"/>
    </location>
</feature>
<protein>
    <submittedName>
        <fullName evidence="3">Glutamate receptor variant2</fullName>
    </submittedName>
</protein>
<evidence type="ECO:0000313" key="4">
    <source>
        <dbReference type="Proteomes" id="UP000762676"/>
    </source>
</evidence>
<gene>
    <name evidence="3" type="ORF">ElyMa_000243200</name>
</gene>
<dbReference type="Proteomes" id="UP000762676">
    <property type="component" value="Unassembled WGS sequence"/>
</dbReference>
<feature type="compositionally biased region" description="Polar residues" evidence="1">
    <location>
        <begin position="141"/>
        <end position="151"/>
    </location>
</feature>
<dbReference type="SUPFAM" id="SSF53850">
    <property type="entry name" value="Periplasmic binding protein-like II"/>
    <property type="match status" value="1"/>
</dbReference>
<keyword evidence="2" id="KW-0812">Transmembrane</keyword>
<accession>A0AAV4F2V7</accession>
<evidence type="ECO:0000256" key="2">
    <source>
        <dbReference type="SAM" id="Phobius"/>
    </source>
</evidence>
<sequence>MNSVQADHVTGTKCDLIEHGPLIAQYGLSLALPAASPIKERIDEELLELRANGKLMALLNKYVHDQRVCPESSVSVNSGGESVRRSPSLNMTDMAIAFLFLFLGVLGAGAALGAELYYTKWQAEHVRGSVRRDPDAKARQPLNTEAGTSKAPSTSPPPPPIYKVNNKLQEQQQQQQQHEATPATMEEGASGNVEAAGDKTKGTSNIESSPADDKTEDDRTEEEIQQQGGKKPEGEVTLEVETSESGKPAAEIKQTTADVET</sequence>
<organism evidence="3 4">
    <name type="scientific">Elysia marginata</name>
    <dbReference type="NCBI Taxonomy" id="1093978"/>
    <lineage>
        <taxon>Eukaryota</taxon>
        <taxon>Metazoa</taxon>
        <taxon>Spiralia</taxon>
        <taxon>Lophotrochozoa</taxon>
        <taxon>Mollusca</taxon>
        <taxon>Gastropoda</taxon>
        <taxon>Heterobranchia</taxon>
        <taxon>Euthyneura</taxon>
        <taxon>Panpulmonata</taxon>
        <taxon>Sacoglossa</taxon>
        <taxon>Placobranchoidea</taxon>
        <taxon>Plakobranchidae</taxon>
        <taxon>Elysia</taxon>
    </lineage>
</organism>
<evidence type="ECO:0000256" key="1">
    <source>
        <dbReference type="SAM" id="MobiDB-lite"/>
    </source>
</evidence>
<proteinExistence type="predicted"/>